<dbReference type="AlphaFoldDB" id="A0A127P4L1"/>
<keyword evidence="2" id="KW-0378">Hydrolase</keyword>
<evidence type="ECO:0000313" key="2">
    <source>
        <dbReference type="EMBL" id="AMO92772.1"/>
    </source>
</evidence>
<evidence type="ECO:0000259" key="1">
    <source>
        <dbReference type="Pfam" id="PF12697"/>
    </source>
</evidence>
<dbReference type="RefSeq" id="WP_061538219.1">
    <property type="nucleotide sequence ID" value="NZ_CP013232.1"/>
</dbReference>
<protein>
    <submittedName>
        <fullName evidence="2">Alpha/beta hydrolase fold family protein</fullName>
    </submittedName>
</protein>
<feature type="domain" description="AB hydrolase-1" evidence="1">
    <location>
        <begin position="96"/>
        <end position="290"/>
    </location>
</feature>
<dbReference type="PATRIC" id="fig|158899.10.peg.41"/>
<dbReference type="OrthoDB" id="9799989at2"/>
<dbReference type="SUPFAM" id="SSF53474">
    <property type="entry name" value="alpha/beta-Hydrolases"/>
    <property type="match status" value="1"/>
</dbReference>
<dbReference type="GO" id="GO:0016787">
    <property type="term" value="F:hydrolase activity"/>
    <property type="evidence" value="ECO:0007669"/>
    <property type="project" value="UniProtKB-KW"/>
</dbReference>
<dbReference type="Proteomes" id="UP000072421">
    <property type="component" value="Chromosome"/>
</dbReference>
<name>A0A127P4L1_9BURK</name>
<gene>
    <name evidence="2" type="ORF">CFter6_0041</name>
</gene>
<dbReference type="PANTHER" id="PTHR43689:SF8">
    <property type="entry name" value="ALPHA_BETA-HYDROLASES SUPERFAMILY PROTEIN"/>
    <property type="match status" value="1"/>
</dbReference>
<proteinExistence type="predicted"/>
<accession>A0A127P4L1</accession>
<sequence>MTDITSPSPPLSQQPQQPAAAPALGIGASLAKAGYQLGGMLAPTLAGRIAADAFGRSRSKGGRTLFRMPLGAQTFEIAGNDDVRHGYLWKNHGPTVLLVHGWGSDSSSMIGFVKPLLALGFQVASFDAPAHGESAGNKTTMTRFVKAVGAAIKSLDNVQVIVGHSLGSIASVAAIAHADARHAEAVKRLVLIAAPVSLSTVLERWSTNQHQQLPPAVIGKIYDRLQVQNGVPVSYWDISVLGAVMEVPVLVVHDEHDPVVPLSEAQKLMRSLKNVRLEQTSGLGHSRILSATPVKELITRFIGPSHLTPTSLEPSND</sequence>
<organism evidence="2">
    <name type="scientific">Collimonas fungivorans</name>
    <dbReference type="NCBI Taxonomy" id="158899"/>
    <lineage>
        <taxon>Bacteria</taxon>
        <taxon>Pseudomonadati</taxon>
        <taxon>Pseudomonadota</taxon>
        <taxon>Betaproteobacteria</taxon>
        <taxon>Burkholderiales</taxon>
        <taxon>Oxalobacteraceae</taxon>
        <taxon>Collimonas</taxon>
    </lineage>
</organism>
<dbReference type="Gene3D" id="3.40.50.1820">
    <property type="entry name" value="alpha/beta hydrolase"/>
    <property type="match status" value="1"/>
</dbReference>
<evidence type="ECO:0000313" key="3">
    <source>
        <dbReference type="Proteomes" id="UP000072421"/>
    </source>
</evidence>
<reference evidence="2 3" key="1">
    <citation type="submission" date="2015-11" db="EMBL/GenBank/DDBJ databases">
        <title>Exploring the genomic traits of fungus-feeding bacterial genus Collimonas.</title>
        <authorList>
            <person name="Song C."/>
            <person name="Schmidt R."/>
            <person name="de Jager V."/>
            <person name="Krzyzanowska D."/>
            <person name="Jongedijk E."/>
            <person name="Cankar K."/>
            <person name="Beekwilder J."/>
            <person name="van Veen A."/>
            <person name="de Boer W."/>
            <person name="van Veen J.A."/>
            <person name="Garbeva P."/>
        </authorList>
    </citation>
    <scope>NUCLEOTIDE SEQUENCE [LARGE SCALE GENOMIC DNA]</scope>
    <source>
        <strain evidence="2 3">Ter6</strain>
    </source>
</reference>
<dbReference type="InterPro" id="IPR029058">
    <property type="entry name" value="AB_hydrolase_fold"/>
</dbReference>
<dbReference type="EMBL" id="CP013232">
    <property type="protein sequence ID" value="AMO92772.1"/>
    <property type="molecule type" value="Genomic_DNA"/>
</dbReference>
<dbReference type="InterPro" id="IPR000073">
    <property type="entry name" value="AB_hydrolase_1"/>
</dbReference>
<dbReference type="Pfam" id="PF12697">
    <property type="entry name" value="Abhydrolase_6"/>
    <property type="match status" value="1"/>
</dbReference>
<dbReference type="PANTHER" id="PTHR43689">
    <property type="entry name" value="HYDROLASE"/>
    <property type="match status" value="1"/>
</dbReference>